<evidence type="ECO:0000313" key="1">
    <source>
        <dbReference type="EMBL" id="BDB95886.1"/>
    </source>
</evidence>
<organism evidence="1 2">
    <name type="scientific">Candidatus Hydrogenosomobacter endosymbioticus</name>
    <dbReference type="NCBI Taxonomy" id="2558174"/>
    <lineage>
        <taxon>Bacteria</taxon>
        <taxon>Pseudomonadati</taxon>
        <taxon>Pseudomonadota</taxon>
        <taxon>Alphaproteobacteria</taxon>
        <taxon>Holosporales</taxon>
        <taxon>Holosporaceae</taxon>
        <taxon>Candidatus Hydrogenosomobacter</taxon>
    </lineage>
</organism>
<proteinExistence type="predicted"/>
<keyword evidence="2" id="KW-1185">Reference proteome</keyword>
<evidence type="ECO:0000313" key="2">
    <source>
        <dbReference type="Proteomes" id="UP001320209"/>
    </source>
</evidence>
<dbReference type="EMBL" id="AP025225">
    <property type="protein sequence ID" value="BDB95886.1"/>
    <property type="molecule type" value="Genomic_DNA"/>
</dbReference>
<gene>
    <name evidence="1" type="ORF">HYD_0190</name>
</gene>
<sequence length="350" mass="39217">MAVAVVEFIVFVSVSRGESTFTERGSRYELTIGNKSLILNELNMPKFTESKIGLFSCYFEVQATRDSDNVEYYSWLYDDLDKQGNFVFTRDHRAIAVEDGYSYETDGGIDGFFSINTKIHGNETELSDGSKDQKITITSVFTALDDLKNVKIGSFNHVSGGSAEKISKTYKGSENCNFICAYENKIGGYPAVGVYVQPSDSPNYKTFSGYGWRLDEANIGSPISAESNYRIDAFALGSDSDPESNSITSFSMKNGEQVVLKVCLRGVPGTYLSSTESVDEVGKYMVPYPPTPSRLSLKEAVKLWFETLISTRCPIDPRAAAIWRQIRFRVENLEEYRKARAHEVCKRYVE</sequence>
<accession>A0ABM7V8U0</accession>
<reference evidence="1" key="1">
    <citation type="submission" date="2021-10" db="EMBL/GenBank/DDBJ databases">
        <title>Genome Sequence of The Candidatus Hydrogeosomobacter endosymbioticus, an Intracellular Bacterial Symbiont of the Anaerobic Ciliate GW7.</title>
        <authorList>
            <person name="Shiohama Y."/>
            <person name="Shinzato N."/>
        </authorList>
    </citation>
    <scope>NUCLEOTIDE SEQUENCE [LARGE SCALE GENOMIC DNA]</scope>
    <source>
        <strain evidence="1">200920</strain>
    </source>
</reference>
<name>A0ABM7V8U0_9PROT</name>
<protein>
    <submittedName>
        <fullName evidence="1">Uncharacterized protein</fullName>
    </submittedName>
</protein>
<dbReference type="Proteomes" id="UP001320209">
    <property type="component" value="Chromosome"/>
</dbReference>